<feature type="non-terminal residue" evidence="2">
    <location>
        <position position="1"/>
    </location>
</feature>
<dbReference type="EMBL" id="RQGU01000075">
    <property type="protein sequence ID" value="TGM23579.1"/>
    <property type="molecule type" value="Genomic_DNA"/>
</dbReference>
<dbReference type="InterPro" id="IPR027417">
    <property type="entry name" value="P-loop_NTPase"/>
</dbReference>
<name>A0ABY2NG07_9LEPT</name>
<accession>A0ABY2NG07</accession>
<feature type="non-terminal residue" evidence="2">
    <location>
        <position position="138"/>
    </location>
</feature>
<evidence type="ECO:0000313" key="3">
    <source>
        <dbReference type="Proteomes" id="UP000298057"/>
    </source>
</evidence>
<dbReference type="InterPro" id="IPR018647">
    <property type="entry name" value="SLFN_3-like_DNA/RNA_helicase"/>
</dbReference>
<reference evidence="3" key="1">
    <citation type="journal article" date="2019" name="PLoS Negl. Trop. Dis.">
        <title>Revisiting the worldwide diversity of Leptospira species in the environment.</title>
        <authorList>
            <person name="Vincent A.T."/>
            <person name="Schiettekatte O."/>
            <person name="Bourhy P."/>
            <person name="Veyrier F.J."/>
            <person name="Picardeau M."/>
        </authorList>
    </citation>
    <scope>NUCLEOTIDE SEQUENCE [LARGE SCALE GENOMIC DNA]</scope>
    <source>
        <strain evidence="3">201702406</strain>
    </source>
</reference>
<gene>
    <name evidence="2" type="ORF">EHQ82_05435</name>
</gene>
<protein>
    <submittedName>
        <fullName evidence="2">DUF2075 domain-containing protein</fullName>
    </submittedName>
</protein>
<dbReference type="Gene3D" id="3.40.50.300">
    <property type="entry name" value="P-loop containing nucleotide triphosphate hydrolases"/>
    <property type="match status" value="1"/>
</dbReference>
<dbReference type="Pfam" id="PF09848">
    <property type="entry name" value="SLFN-g3_helicase"/>
    <property type="match status" value="1"/>
</dbReference>
<dbReference type="SUPFAM" id="SSF52540">
    <property type="entry name" value="P-loop containing nucleoside triphosphate hydrolases"/>
    <property type="match status" value="1"/>
</dbReference>
<evidence type="ECO:0000259" key="1">
    <source>
        <dbReference type="Pfam" id="PF09848"/>
    </source>
</evidence>
<evidence type="ECO:0000313" key="2">
    <source>
        <dbReference type="EMBL" id="TGM23579.1"/>
    </source>
</evidence>
<proteinExistence type="predicted"/>
<sequence length="138" mass="15265">PEFTMIDEQKIVFEETLYLSEEVKKAGKSVLIVEGGPGTGKSVVAINLLVALLNRNLNVRYVSRNAAPRAVFESKLSGTLKRSKISSLFSGSSSFYNAKRDEYDVLLVDEAHRLNQFSGLYGNLGENQVKELIHASRS</sequence>
<feature type="domain" description="Schlafen group 3-like DNA/RNA helicase" evidence="1">
    <location>
        <begin position="28"/>
        <end position="137"/>
    </location>
</feature>
<dbReference type="Proteomes" id="UP000298057">
    <property type="component" value="Unassembled WGS sequence"/>
</dbReference>
<keyword evidence="3" id="KW-1185">Reference proteome</keyword>
<organism evidence="2 3">
    <name type="scientific">Leptospira selangorensis</name>
    <dbReference type="NCBI Taxonomy" id="2484982"/>
    <lineage>
        <taxon>Bacteria</taxon>
        <taxon>Pseudomonadati</taxon>
        <taxon>Spirochaetota</taxon>
        <taxon>Spirochaetia</taxon>
        <taxon>Leptospirales</taxon>
        <taxon>Leptospiraceae</taxon>
        <taxon>Leptospira</taxon>
    </lineage>
</organism>
<comment type="caution">
    <text evidence="2">The sequence shown here is derived from an EMBL/GenBank/DDBJ whole genome shotgun (WGS) entry which is preliminary data.</text>
</comment>